<feature type="compositionally biased region" description="Basic and acidic residues" evidence="1">
    <location>
        <begin position="62"/>
        <end position="80"/>
    </location>
</feature>
<dbReference type="Proteomes" id="UP000053647">
    <property type="component" value="Unassembled WGS sequence"/>
</dbReference>
<protein>
    <submittedName>
        <fullName evidence="2">Uncharacterized protein</fullName>
    </submittedName>
</protein>
<name>A0A0C9SRE2_PAXIN</name>
<sequence length="103" mass="11309">MAEDMGTEGWEQGDGGWGIGRWEDGGTHKYTKTQGHVDPGACDTGTHEHRNMGIQGQGIGAEKSRKMGDGRQETGDRRTGIQDMRIWGYGNRRMGGWGTGDRK</sequence>
<proteinExistence type="predicted"/>
<evidence type="ECO:0000256" key="1">
    <source>
        <dbReference type="SAM" id="MobiDB-lite"/>
    </source>
</evidence>
<reference evidence="2 3" key="1">
    <citation type="submission" date="2014-06" db="EMBL/GenBank/DDBJ databases">
        <authorList>
            <consortium name="DOE Joint Genome Institute"/>
            <person name="Kuo A."/>
            <person name="Kohler A."/>
            <person name="Nagy L.G."/>
            <person name="Floudas D."/>
            <person name="Copeland A."/>
            <person name="Barry K.W."/>
            <person name="Cichocki N."/>
            <person name="Veneault-Fourrey C."/>
            <person name="LaButti K."/>
            <person name="Lindquist E.A."/>
            <person name="Lipzen A."/>
            <person name="Lundell T."/>
            <person name="Morin E."/>
            <person name="Murat C."/>
            <person name="Sun H."/>
            <person name="Tunlid A."/>
            <person name="Henrissat B."/>
            <person name="Grigoriev I.V."/>
            <person name="Hibbett D.S."/>
            <person name="Martin F."/>
            <person name="Nordberg H.P."/>
            <person name="Cantor M.N."/>
            <person name="Hua S.X."/>
        </authorList>
    </citation>
    <scope>NUCLEOTIDE SEQUENCE [LARGE SCALE GENOMIC DNA]</scope>
    <source>
        <strain evidence="2 3">ATCC 200175</strain>
    </source>
</reference>
<evidence type="ECO:0000313" key="2">
    <source>
        <dbReference type="EMBL" id="KIJ10384.1"/>
    </source>
</evidence>
<dbReference type="AlphaFoldDB" id="A0A0C9SRE2"/>
<organism evidence="2 3">
    <name type="scientific">Paxillus involutus ATCC 200175</name>
    <dbReference type="NCBI Taxonomy" id="664439"/>
    <lineage>
        <taxon>Eukaryota</taxon>
        <taxon>Fungi</taxon>
        <taxon>Dikarya</taxon>
        <taxon>Basidiomycota</taxon>
        <taxon>Agaricomycotina</taxon>
        <taxon>Agaricomycetes</taxon>
        <taxon>Agaricomycetidae</taxon>
        <taxon>Boletales</taxon>
        <taxon>Paxilineae</taxon>
        <taxon>Paxillaceae</taxon>
        <taxon>Paxillus</taxon>
    </lineage>
</organism>
<reference evidence="3" key="2">
    <citation type="submission" date="2015-01" db="EMBL/GenBank/DDBJ databases">
        <title>Evolutionary Origins and Diversification of the Mycorrhizal Mutualists.</title>
        <authorList>
            <consortium name="DOE Joint Genome Institute"/>
            <consortium name="Mycorrhizal Genomics Consortium"/>
            <person name="Kohler A."/>
            <person name="Kuo A."/>
            <person name="Nagy L.G."/>
            <person name="Floudas D."/>
            <person name="Copeland A."/>
            <person name="Barry K.W."/>
            <person name="Cichocki N."/>
            <person name="Veneault-Fourrey C."/>
            <person name="LaButti K."/>
            <person name="Lindquist E.A."/>
            <person name="Lipzen A."/>
            <person name="Lundell T."/>
            <person name="Morin E."/>
            <person name="Murat C."/>
            <person name="Riley R."/>
            <person name="Ohm R."/>
            <person name="Sun H."/>
            <person name="Tunlid A."/>
            <person name="Henrissat B."/>
            <person name="Grigoriev I.V."/>
            <person name="Hibbett D.S."/>
            <person name="Martin F."/>
        </authorList>
    </citation>
    <scope>NUCLEOTIDE SEQUENCE [LARGE SCALE GENOMIC DNA]</scope>
    <source>
        <strain evidence="3">ATCC 200175</strain>
    </source>
</reference>
<keyword evidence="3" id="KW-1185">Reference proteome</keyword>
<accession>A0A0C9SRE2</accession>
<gene>
    <name evidence="2" type="ORF">PAXINDRAFT_157642</name>
</gene>
<feature type="region of interest" description="Disordered" evidence="1">
    <location>
        <begin position="1"/>
        <end position="84"/>
    </location>
</feature>
<evidence type="ECO:0000313" key="3">
    <source>
        <dbReference type="Proteomes" id="UP000053647"/>
    </source>
</evidence>
<dbReference type="HOGENOM" id="CLU_2264559_0_0_1"/>
<dbReference type="EMBL" id="KN819407">
    <property type="protein sequence ID" value="KIJ10384.1"/>
    <property type="molecule type" value="Genomic_DNA"/>
</dbReference>